<name>A0A4S2HF57_9PROT</name>
<dbReference type="OrthoDB" id="7631446at2"/>
<keyword evidence="1" id="KW-1133">Transmembrane helix</keyword>
<dbReference type="RefSeq" id="WP_135943921.1">
    <property type="nucleotide sequence ID" value="NZ_BMEI01000001.1"/>
</dbReference>
<feature type="transmembrane region" description="Helical" evidence="1">
    <location>
        <begin position="92"/>
        <end position="113"/>
    </location>
</feature>
<proteinExistence type="predicted"/>
<evidence type="ECO:0000313" key="3">
    <source>
        <dbReference type="Proteomes" id="UP000305451"/>
    </source>
</evidence>
<protein>
    <submittedName>
        <fullName evidence="2">Uncharacterized protein</fullName>
    </submittedName>
</protein>
<keyword evidence="1" id="KW-0812">Transmembrane</keyword>
<evidence type="ECO:0000256" key="1">
    <source>
        <dbReference type="SAM" id="Phobius"/>
    </source>
</evidence>
<reference evidence="2 3" key="1">
    <citation type="journal article" date="2013" name="Int. J. Syst. Evol. Microbiol.">
        <title>Marinicauda pacifica gen. nov., sp. nov., a prosthecate alphaproteobacterium of the family Hyphomonadaceae isolated from deep seawater.</title>
        <authorList>
            <person name="Zhang X.Y."/>
            <person name="Li G.W."/>
            <person name="Wang C.S."/>
            <person name="Zhang Y.J."/>
            <person name="Xu X.W."/>
            <person name="Li H."/>
            <person name="Liu A."/>
            <person name="Liu C."/>
            <person name="Xie B.B."/>
            <person name="Qin Q.L."/>
            <person name="Xu Z."/>
            <person name="Chen X.L."/>
            <person name="Zhou B.C."/>
            <person name="Zhang Y.Z."/>
        </authorList>
    </citation>
    <scope>NUCLEOTIDE SEQUENCE [LARGE SCALE GENOMIC DNA]</scope>
    <source>
        <strain evidence="2 3">P-1 km-3</strain>
    </source>
</reference>
<feature type="transmembrane region" description="Helical" evidence="1">
    <location>
        <begin position="53"/>
        <end position="72"/>
    </location>
</feature>
<evidence type="ECO:0000313" key="2">
    <source>
        <dbReference type="EMBL" id="TGY94724.1"/>
    </source>
</evidence>
<keyword evidence="1" id="KW-0472">Membrane</keyword>
<dbReference type="Proteomes" id="UP000305451">
    <property type="component" value="Unassembled WGS sequence"/>
</dbReference>
<accession>A0A4S2HF57</accession>
<comment type="caution">
    <text evidence="2">The sequence shown here is derived from an EMBL/GenBank/DDBJ whole genome shotgun (WGS) entry which is preliminary data.</text>
</comment>
<organism evidence="2 3">
    <name type="scientific">Marinicauda pacifica</name>
    <dbReference type="NCBI Taxonomy" id="1133559"/>
    <lineage>
        <taxon>Bacteria</taxon>
        <taxon>Pseudomonadati</taxon>
        <taxon>Pseudomonadota</taxon>
        <taxon>Alphaproteobacteria</taxon>
        <taxon>Maricaulales</taxon>
        <taxon>Maricaulaceae</taxon>
        <taxon>Marinicauda</taxon>
    </lineage>
</organism>
<sequence>MTGSTDPSFNSGFDAHLSAMFDEARAPLETRYARDEFTQTLIARLERPERARFWALAAAGGAGALLAGSQLPRAGAWLGETLPQVSMAGAGIEPHLLVGAIAAAFALAFAAVMPRRGAL</sequence>
<dbReference type="EMBL" id="SRXV01000001">
    <property type="protein sequence ID" value="TGY94724.1"/>
    <property type="molecule type" value="Genomic_DNA"/>
</dbReference>
<gene>
    <name evidence="2" type="ORF">E5162_05490</name>
</gene>
<keyword evidence="3" id="KW-1185">Reference proteome</keyword>
<dbReference type="AlphaFoldDB" id="A0A4S2HF57"/>